<accession>A0AC34FEF1</accession>
<dbReference type="WBParaSite" id="ES5_v2.g15178.t1">
    <property type="protein sequence ID" value="ES5_v2.g15178.t1"/>
    <property type="gene ID" value="ES5_v2.g15178"/>
</dbReference>
<evidence type="ECO:0000313" key="2">
    <source>
        <dbReference type="WBParaSite" id="ES5_v2.g15178.t1"/>
    </source>
</evidence>
<name>A0AC34FEF1_9BILA</name>
<sequence>MIHSNIILKSISQKYLSSFSAGSRTAVSLAFNKYGTSENRSHPPLVIAHGLFGHKSNWNSVSKQIQRKLDNQIFVIDFRNHGESPHSDSMTYPDMVEDLKLFINDVVVKESGYDSVDILGHSMGGKAVTLLAMDPNGQNLLRTVIVEDVSPVSESRNIHFKRYISHMKNVDLSKSRRKISDDLAHVITDLPTRQFLLTNLAQDENSSNRLRWKPNLDALENHIEHVLRFTIKEGTFKKPSLFITGANSRYVNESNHEEIKKMFPNVEFISIPNAGHWVHAENPNAFIDAIVNFLEKN</sequence>
<protein>
    <submittedName>
        <fullName evidence="2">AB hydrolase-1 domain-containing protein</fullName>
    </submittedName>
</protein>
<evidence type="ECO:0000313" key="1">
    <source>
        <dbReference type="Proteomes" id="UP000887579"/>
    </source>
</evidence>
<dbReference type="Proteomes" id="UP000887579">
    <property type="component" value="Unplaced"/>
</dbReference>
<organism evidence="1 2">
    <name type="scientific">Panagrolaimus sp. ES5</name>
    <dbReference type="NCBI Taxonomy" id="591445"/>
    <lineage>
        <taxon>Eukaryota</taxon>
        <taxon>Metazoa</taxon>
        <taxon>Ecdysozoa</taxon>
        <taxon>Nematoda</taxon>
        <taxon>Chromadorea</taxon>
        <taxon>Rhabditida</taxon>
        <taxon>Tylenchina</taxon>
        <taxon>Panagrolaimomorpha</taxon>
        <taxon>Panagrolaimoidea</taxon>
        <taxon>Panagrolaimidae</taxon>
        <taxon>Panagrolaimus</taxon>
    </lineage>
</organism>
<reference evidence="2" key="1">
    <citation type="submission" date="2022-11" db="UniProtKB">
        <authorList>
            <consortium name="WormBaseParasite"/>
        </authorList>
    </citation>
    <scope>IDENTIFICATION</scope>
</reference>
<proteinExistence type="predicted"/>